<evidence type="ECO:0000256" key="2">
    <source>
        <dbReference type="ARBA" id="ARBA00022448"/>
    </source>
</evidence>
<dbReference type="Pfam" id="PF03081">
    <property type="entry name" value="Exo70_C"/>
    <property type="match status" value="1"/>
</dbReference>
<evidence type="ECO:0000313" key="6">
    <source>
        <dbReference type="Proteomes" id="UP001054889"/>
    </source>
</evidence>
<dbReference type="SUPFAM" id="SSF74788">
    <property type="entry name" value="Cullin repeat-like"/>
    <property type="match status" value="1"/>
</dbReference>
<keyword evidence="2 3" id="KW-0813">Transport</keyword>
<feature type="domain" description="Exocyst complex subunit Exo70 C-terminal" evidence="4">
    <location>
        <begin position="52"/>
        <end position="308"/>
    </location>
</feature>
<keyword evidence="6" id="KW-1185">Reference proteome</keyword>
<keyword evidence="3" id="KW-0268">Exocytosis</keyword>
<comment type="similarity">
    <text evidence="1 3">Belongs to the EXO70 family.</text>
</comment>
<gene>
    <name evidence="5" type="primary">ga15732</name>
    <name evidence="5" type="ORF">PR202_ga15732</name>
</gene>
<dbReference type="EMBL" id="BQKI01000007">
    <property type="protein sequence ID" value="GJM98701.1"/>
    <property type="molecule type" value="Genomic_DNA"/>
</dbReference>
<name>A0AAV5CL14_ELECO</name>
<sequence>MAAAGYGGECVQVYASVRRTAVDSSLRRLGLENTDDAVQWLEWDALELKIRHWIPASRAAVRGVFASERRLCSLVFHNLPLHKHDSTDGAHDTAFADTVKGASAQLLGFAEAIGTGHRSPEKLFKIIDMHNALADLLPDISDMFAGGSEAIDESIHAQAVDATSCLADAARGILSEFEGAVLRDPSRVPVPGGTVHPLTRYVMNYNSLICDYEASLSELIITSCPSSGDTLAASPDEHNTESHQLPFAAHLISIIIALEHNLESKASLYKDPTLSHLFLMNNVRYIAHKVRHSPDMRALIGDDHLKRLTC</sequence>
<evidence type="ECO:0000256" key="1">
    <source>
        <dbReference type="ARBA" id="ARBA00006756"/>
    </source>
</evidence>
<dbReference type="GO" id="GO:0005546">
    <property type="term" value="F:phosphatidylinositol-4,5-bisphosphate binding"/>
    <property type="evidence" value="ECO:0007669"/>
    <property type="project" value="InterPro"/>
</dbReference>
<comment type="function">
    <text evidence="3">Component of the exocyst complex.</text>
</comment>
<organism evidence="5 6">
    <name type="scientific">Eleusine coracana subsp. coracana</name>
    <dbReference type="NCBI Taxonomy" id="191504"/>
    <lineage>
        <taxon>Eukaryota</taxon>
        <taxon>Viridiplantae</taxon>
        <taxon>Streptophyta</taxon>
        <taxon>Embryophyta</taxon>
        <taxon>Tracheophyta</taxon>
        <taxon>Spermatophyta</taxon>
        <taxon>Magnoliopsida</taxon>
        <taxon>Liliopsida</taxon>
        <taxon>Poales</taxon>
        <taxon>Poaceae</taxon>
        <taxon>PACMAD clade</taxon>
        <taxon>Chloridoideae</taxon>
        <taxon>Cynodonteae</taxon>
        <taxon>Eleusininae</taxon>
        <taxon>Eleusine</taxon>
    </lineage>
</organism>
<reference evidence="5" key="2">
    <citation type="submission" date="2021-12" db="EMBL/GenBank/DDBJ databases">
        <title>Resequencing data analysis of finger millet.</title>
        <authorList>
            <person name="Hatakeyama M."/>
            <person name="Aluri S."/>
            <person name="Balachadran M.T."/>
            <person name="Sivarajan S.R."/>
            <person name="Poveda L."/>
            <person name="Shimizu-Inatsugi R."/>
            <person name="Schlapbach R."/>
            <person name="Sreeman S.M."/>
            <person name="Shimizu K.K."/>
        </authorList>
    </citation>
    <scope>NUCLEOTIDE SEQUENCE</scope>
</reference>
<comment type="caution">
    <text evidence="5">The sequence shown here is derived from an EMBL/GenBank/DDBJ whole genome shotgun (WGS) entry which is preliminary data.</text>
</comment>
<protein>
    <recommendedName>
        <fullName evidence="3">Exocyst subunit Exo70 family protein</fullName>
    </recommendedName>
</protein>
<keyword evidence="3" id="KW-0653">Protein transport</keyword>
<dbReference type="GO" id="GO:0006887">
    <property type="term" value="P:exocytosis"/>
    <property type="evidence" value="ECO:0007669"/>
    <property type="project" value="UniProtKB-KW"/>
</dbReference>
<dbReference type="GO" id="GO:0015031">
    <property type="term" value="P:protein transport"/>
    <property type="evidence" value="ECO:0007669"/>
    <property type="project" value="UniProtKB-KW"/>
</dbReference>
<dbReference type="InterPro" id="IPR016159">
    <property type="entry name" value="Cullin_repeat-like_dom_sf"/>
</dbReference>
<evidence type="ECO:0000256" key="3">
    <source>
        <dbReference type="RuleBase" id="RU365026"/>
    </source>
</evidence>
<dbReference type="AlphaFoldDB" id="A0AAV5CL14"/>
<proteinExistence type="inferred from homology"/>
<dbReference type="InterPro" id="IPR046364">
    <property type="entry name" value="Exo70_C"/>
</dbReference>
<reference evidence="5" key="1">
    <citation type="journal article" date="2018" name="DNA Res.">
        <title>Multiple hybrid de novo genome assembly of finger millet, an orphan allotetraploid crop.</title>
        <authorList>
            <person name="Hatakeyama M."/>
            <person name="Aluri S."/>
            <person name="Balachadran M.T."/>
            <person name="Sivarajan S.R."/>
            <person name="Patrignani A."/>
            <person name="Gruter S."/>
            <person name="Poveda L."/>
            <person name="Shimizu-Inatsugi R."/>
            <person name="Baeten J."/>
            <person name="Francoijs K.J."/>
            <person name="Nataraja K.N."/>
            <person name="Reddy Y.A.N."/>
            <person name="Phadnis S."/>
            <person name="Ravikumar R.L."/>
            <person name="Schlapbach R."/>
            <person name="Sreeman S.M."/>
            <person name="Shimizu K.K."/>
        </authorList>
    </citation>
    <scope>NUCLEOTIDE SEQUENCE</scope>
</reference>
<evidence type="ECO:0000259" key="4">
    <source>
        <dbReference type="Pfam" id="PF03081"/>
    </source>
</evidence>
<dbReference type="PANTHER" id="PTHR12542">
    <property type="entry name" value="EXOCYST COMPLEX PROTEIN EXO70"/>
    <property type="match status" value="1"/>
</dbReference>
<dbReference type="Gene3D" id="1.20.1280.170">
    <property type="entry name" value="Exocyst complex component Exo70"/>
    <property type="match status" value="1"/>
</dbReference>
<accession>A0AAV5CL14</accession>
<evidence type="ECO:0000313" key="5">
    <source>
        <dbReference type="EMBL" id="GJM98701.1"/>
    </source>
</evidence>
<dbReference type="GO" id="GO:0000145">
    <property type="term" value="C:exocyst"/>
    <property type="evidence" value="ECO:0007669"/>
    <property type="project" value="InterPro"/>
</dbReference>
<dbReference type="InterPro" id="IPR004140">
    <property type="entry name" value="Exo70"/>
</dbReference>
<dbReference type="Proteomes" id="UP001054889">
    <property type="component" value="Unassembled WGS sequence"/>
</dbReference>
<dbReference type="PANTHER" id="PTHR12542:SF7">
    <property type="entry name" value="EXOCYST SUBUNIT EXO70 FAMILY PROTEIN"/>
    <property type="match status" value="1"/>
</dbReference>